<dbReference type="AlphaFoldDB" id="A0A024TPZ8"/>
<keyword evidence="1" id="KW-0812">Transmembrane</keyword>
<gene>
    <name evidence="2" type="ORF">H310_10410</name>
</gene>
<proteinExistence type="predicted"/>
<sequence length="166" mass="17897">MAIPLWNKAILVALTVGVIVCFVYVGTLPPAYANQDPPPFHTAACAACANYSTCPNVFDLGGSVDMNEGFVCRSGDVTCCCPHNDPKYSVRCADQFSGNYIPSKCQCRYERLCGESCFFNEGLAPMLIGIAGCIVLVCFSICTCCWHCRSRRNAPPPTARAKCLCG</sequence>
<dbReference type="VEuPathDB" id="FungiDB:H310_10410"/>
<feature type="transmembrane region" description="Helical" evidence="1">
    <location>
        <begin position="126"/>
        <end position="146"/>
    </location>
</feature>
<accession>A0A024TPZ8</accession>
<protein>
    <submittedName>
        <fullName evidence="2">Uncharacterized protein</fullName>
    </submittedName>
</protein>
<name>A0A024TPZ8_9STRA</name>
<evidence type="ECO:0000256" key="1">
    <source>
        <dbReference type="SAM" id="Phobius"/>
    </source>
</evidence>
<keyword evidence="1" id="KW-0472">Membrane</keyword>
<dbReference type="GeneID" id="20087460"/>
<dbReference type="EMBL" id="KI913977">
    <property type="protein sequence ID" value="ETV96220.1"/>
    <property type="molecule type" value="Genomic_DNA"/>
</dbReference>
<evidence type="ECO:0000313" key="2">
    <source>
        <dbReference type="EMBL" id="ETV96220.1"/>
    </source>
</evidence>
<keyword evidence="1" id="KW-1133">Transmembrane helix</keyword>
<feature type="transmembrane region" description="Helical" evidence="1">
    <location>
        <begin position="9"/>
        <end position="32"/>
    </location>
</feature>
<dbReference type="RefSeq" id="XP_008875012.1">
    <property type="nucleotide sequence ID" value="XM_008876790.1"/>
</dbReference>
<organism evidence="2">
    <name type="scientific">Aphanomyces invadans</name>
    <dbReference type="NCBI Taxonomy" id="157072"/>
    <lineage>
        <taxon>Eukaryota</taxon>
        <taxon>Sar</taxon>
        <taxon>Stramenopiles</taxon>
        <taxon>Oomycota</taxon>
        <taxon>Saprolegniomycetes</taxon>
        <taxon>Saprolegniales</taxon>
        <taxon>Verrucalvaceae</taxon>
        <taxon>Aphanomyces</taxon>
    </lineage>
</organism>
<reference evidence="2" key="1">
    <citation type="submission" date="2013-12" db="EMBL/GenBank/DDBJ databases">
        <title>The Genome Sequence of Aphanomyces invadans NJM9701.</title>
        <authorList>
            <consortium name="The Broad Institute Genomics Platform"/>
            <person name="Russ C."/>
            <person name="Tyler B."/>
            <person name="van West P."/>
            <person name="Dieguez-Uribeondo J."/>
            <person name="Young S.K."/>
            <person name="Zeng Q."/>
            <person name="Gargeya S."/>
            <person name="Fitzgerald M."/>
            <person name="Abouelleil A."/>
            <person name="Alvarado L."/>
            <person name="Chapman S.B."/>
            <person name="Gainer-Dewar J."/>
            <person name="Goldberg J."/>
            <person name="Griggs A."/>
            <person name="Gujja S."/>
            <person name="Hansen M."/>
            <person name="Howarth C."/>
            <person name="Imamovic A."/>
            <person name="Ireland A."/>
            <person name="Larimer J."/>
            <person name="McCowan C."/>
            <person name="Murphy C."/>
            <person name="Pearson M."/>
            <person name="Poon T.W."/>
            <person name="Priest M."/>
            <person name="Roberts A."/>
            <person name="Saif S."/>
            <person name="Shea T."/>
            <person name="Sykes S."/>
            <person name="Wortman J."/>
            <person name="Nusbaum C."/>
            <person name="Birren B."/>
        </authorList>
    </citation>
    <scope>NUCLEOTIDE SEQUENCE [LARGE SCALE GENOMIC DNA]</scope>
    <source>
        <strain evidence="2">NJM9701</strain>
    </source>
</reference>